<evidence type="ECO:0000313" key="3">
    <source>
        <dbReference type="EMBL" id="SUT98487.1"/>
    </source>
</evidence>
<dbReference type="GO" id="GO:0003677">
    <property type="term" value="F:DNA binding"/>
    <property type="evidence" value="ECO:0007669"/>
    <property type="project" value="InterPro"/>
</dbReference>
<dbReference type="PROSITE" id="PS50943">
    <property type="entry name" value="HTH_CROC1"/>
    <property type="match status" value="1"/>
</dbReference>
<dbReference type="Proteomes" id="UP000254227">
    <property type="component" value="Unassembled WGS sequence"/>
</dbReference>
<dbReference type="Gene3D" id="1.10.260.40">
    <property type="entry name" value="lambda repressor-like DNA-binding domains"/>
    <property type="match status" value="1"/>
</dbReference>
<evidence type="ECO:0000313" key="2">
    <source>
        <dbReference type="EMBL" id="QPS03880.1"/>
    </source>
</evidence>
<organism evidence="3 4">
    <name type="scientific">Acinetobacter johnsonii</name>
    <dbReference type="NCBI Taxonomy" id="40214"/>
    <lineage>
        <taxon>Bacteria</taxon>
        <taxon>Pseudomonadati</taxon>
        <taxon>Pseudomonadota</taxon>
        <taxon>Gammaproteobacteria</taxon>
        <taxon>Moraxellales</taxon>
        <taxon>Moraxellaceae</taxon>
        <taxon>Acinetobacter</taxon>
    </lineage>
</organism>
<evidence type="ECO:0000313" key="5">
    <source>
        <dbReference type="Proteomes" id="UP000595107"/>
    </source>
</evidence>
<protein>
    <recommendedName>
        <fullName evidence="1">HTH cro/C1-type domain-containing protein</fullName>
    </recommendedName>
</protein>
<accession>A0A380U9D6</accession>
<dbReference type="Proteomes" id="UP000595107">
    <property type="component" value="Chromosome"/>
</dbReference>
<name>A0A380U9D6_ACIJO</name>
<reference evidence="2 5" key="2">
    <citation type="submission" date="2020-12" db="EMBL/GenBank/DDBJ databases">
        <title>FDA dAtabase for Regulatory Grade micrObial Sequences (FDA-ARGOS): Supporting development and validation of Infectious Disease Dx tests.</title>
        <authorList>
            <person name="Sproer C."/>
            <person name="Gronow S."/>
            <person name="Severitt S."/>
            <person name="Schroder I."/>
            <person name="Tallon L."/>
            <person name="Sadzewicz L."/>
            <person name="Zhao X."/>
            <person name="Boylan J."/>
            <person name="Ott S."/>
            <person name="Bowen H."/>
            <person name="Vavikolanu K."/>
            <person name="Mehta A."/>
            <person name="Aluvathingal J."/>
            <person name="Nadendla S."/>
            <person name="Lowell S."/>
            <person name="Myers T."/>
            <person name="Yan Y."/>
            <person name="Sichtig H."/>
        </authorList>
    </citation>
    <scope>NUCLEOTIDE SEQUENCE [LARGE SCALE GENOMIC DNA]</scope>
    <source>
        <strain evidence="2 5">FDAARGOS_910</strain>
    </source>
</reference>
<evidence type="ECO:0000259" key="1">
    <source>
        <dbReference type="PROSITE" id="PS50943"/>
    </source>
</evidence>
<dbReference type="EMBL" id="CP065666">
    <property type="protein sequence ID" value="QPS03880.1"/>
    <property type="molecule type" value="Genomic_DNA"/>
</dbReference>
<dbReference type="InterPro" id="IPR010982">
    <property type="entry name" value="Lambda_DNA-bd_dom_sf"/>
</dbReference>
<dbReference type="InterPro" id="IPR001387">
    <property type="entry name" value="Cro/C1-type_HTH"/>
</dbReference>
<reference evidence="3 4" key="1">
    <citation type="submission" date="2018-06" db="EMBL/GenBank/DDBJ databases">
        <authorList>
            <consortium name="Pathogen Informatics"/>
            <person name="Doyle S."/>
        </authorList>
    </citation>
    <scope>NUCLEOTIDE SEQUENCE [LARGE SCALE GENOMIC DNA]</scope>
    <source>
        <strain evidence="3 4">NCTC10308</strain>
    </source>
</reference>
<sequence length="222" mass="25395">MPNVRNDVLMISSREREEKELFKLVAKKCKFAREVNGTTRKELLTSIWGYDNNQKHANRVSELESGGKRIELIAVYRMCKALGVSSDFLLGLSPDFELDDDEAKTAGRVFQSVRSAVLESTEQICMQMSKAIGRLPPIQGDVLRGHARNVVDIVDKYAHDMDWCSKHPDLVNAIIELNHTIMLFDKHFARQMRFIEMTTMELLDEDTLDSPARHIIMPTEDN</sequence>
<feature type="domain" description="HTH cro/C1-type" evidence="1">
    <location>
        <begin position="60"/>
        <end position="89"/>
    </location>
</feature>
<gene>
    <name evidence="2" type="ORF">I6G67_17245</name>
    <name evidence="3" type="ORF">NCTC10308_02864</name>
</gene>
<dbReference type="RefSeq" id="WP_004697453.1">
    <property type="nucleotide sequence ID" value="NZ_BBTB01000086.1"/>
</dbReference>
<dbReference type="AlphaFoldDB" id="A0A380U9D6"/>
<dbReference type="EMBL" id="UFRV01000006">
    <property type="protein sequence ID" value="SUT98487.1"/>
    <property type="molecule type" value="Genomic_DNA"/>
</dbReference>
<proteinExistence type="predicted"/>
<evidence type="ECO:0000313" key="4">
    <source>
        <dbReference type="Proteomes" id="UP000254227"/>
    </source>
</evidence>